<dbReference type="KEGG" id="cmic:caldi_05430"/>
<dbReference type="PROSITE" id="PS00644">
    <property type="entry name" value="COMPLEX1_51K_1"/>
    <property type="match status" value="1"/>
</dbReference>
<dbReference type="GO" id="GO:0008137">
    <property type="term" value="F:NADH dehydrogenase (ubiquinone) activity"/>
    <property type="evidence" value="ECO:0007669"/>
    <property type="project" value="InterPro"/>
</dbReference>
<dbReference type="InterPro" id="IPR037207">
    <property type="entry name" value="Nuop51_4Fe4S-bd_sf"/>
</dbReference>
<dbReference type="GO" id="GO:0046872">
    <property type="term" value="F:metal ion binding"/>
    <property type="evidence" value="ECO:0007669"/>
    <property type="project" value="UniProtKB-KW"/>
</dbReference>
<keyword evidence="9 15" id="KW-0479">Metal-binding</keyword>
<accession>A0AA35CJD7</accession>
<dbReference type="InterPro" id="IPR019554">
    <property type="entry name" value="Soluble_ligand-bd"/>
</dbReference>
<keyword evidence="18" id="KW-1185">Reference proteome</keyword>
<dbReference type="Gene3D" id="1.20.1440.230">
    <property type="entry name" value="NADH-ubiquinone oxidoreductase 51kDa subunit, iron-sulphur binding domain"/>
    <property type="match status" value="1"/>
</dbReference>
<gene>
    <name evidence="17" type="primary">nuoF1</name>
    <name evidence="17" type="ORF">caldi_05430</name>
</gene>
<keyword evidence="5 15" id="KW-0004">4Fe-4S</keyword>
<dbReference type="InterPro" id="IPR001949">
    <property type="entry name" value="NADH-UbQ_OxRdtase_51kDa_CS"/>
</dbReference>
<keyword evidence="11 15" id="KW-0408">Iron</keyword>
<dbReference type="EMBL" id="AP025628">
    <property type="protein sequence ID" value="BDG59453.1"/>
    <property type="molecule type" value="Genomic_DNA"/>
</dbReference>
<dbReference type="GO" id="GO:0051539">
    <property type="term" value="F:4 iron, 4 sulfur cluster binding"/>
    <property type="evidence" value="ECO:0007669"/>
    <property type="project" value="UniProtKB-UniRule"/>
</dbReference>
<evidence type="ECO:0000256" key="4">
    <source>
        <dbReference type="ARBA" id="ARBA00019901"/>
    </source>
</evidence>
<organism evidence="17 18">
    <name type="scientific">Caldinitratiruptor microaerophilus</name>
    <dbReference type="NCBI Taxonomy" id="671077"/>
    <lineage>
        <taxon>Bacteria</taxon>
        <taxon>Bacillati</taxon>
        <taxon>Bacillota</taxon>
        <taxon>Clostridia</taxon>
        <taxon>Eubacteriales</taxon>
        <taxon>Symbiobacteriaceae</taxon>
        <taxon>Caldinitratiruptor</taxon>
    </lineage>
</organism>
<reference evidence="17" key="1">
    <citation type="submission" date="2022-03" db="EMBL/GenBank/DDBJ databases">
        <title>Complete genome sequence of Caldinitratiruptor microaerophilus.</title>
        <authorList>
            <person name="Mukaiyama R."/>
            <person name="Nishiyama T."/>
            <person name="Ueda K."/>
        </authorList>
    </citation>
    <scope>NUCLEOTIDE SEQUENCE</scope>
    <source>
        <strain evidence="17">JCM 16183</strain>
    </source>
</reference>
<dbReference type="AlphaFoldDB" id="A0AA35CJD7"/>
<sequence length="424" mass="46128">MSFEPVLTRGIGQLDLNDIEVYEKQGGYQALRKALKMTPDEVTAEVTKSNLRGRGGAGFPTGRKWGFLPKDGRPRYLVCNADESEPGTANNRILLQWHPHQLIEGILISAYAIGAAKSFIYIRGEFYRGYRALVEALAQARAKGYVGERILGTDFSQEIVVHRGAGAYICGEESALLNSLEGKRGEPRVKPPFPAVVGLYGMPTIINNVETLSCVPHIIERGADWFLSIGPAGSPGPKIFTVSGLVRRPGNYELPMGVPLRELLFEHAGGMLPGRKFKAVQPGGGSTPLLVEQHLDTPMDFDSVRQAGSMLGTAGVMVYDDTVSMATVAAYLARFYANESCGQCTPCREGTRWMNVIVDRIEAGGGRPEDLDVLRSFGFSMMGTTICPFSDASQGFIQSALKYFPEDFTARMSVAAGREEVRTA</sequence>
<dbReference type="InterPro" id="IPR019575">
    <property type="entry name" value="Nuop51_4Fe4S-bd"/>
</dbReference>
<evidence type="ECO:0000256" key="7">
    <source>
        <dbReference type="ARBA" id="ARBA00022643"/>
    </source>
</evidence>
<comment type="cofactor">
    <cofactor evidence="2 15">
        <name>[4Fe-4S] cluster</name>
        <dbReference type="ChEBI" id="CHEBI:49883"/>
    </cofactor>
</comment>
<dbReference type="Gene3D" id="3.10.20.600">
    <property type="match status" value="1"/>
</dbReference>
<dbReference type="RefSeq" id="WP_264843580.1">
    <property type="nucleotide sequence ID" value="NZ_AP025628.1"/>
</dbReference>
<dbReference type="NCBIfam" id="TIGR01959">
    <property type="entry name" value="nuoF_fam"/>
    <property type="match status" value="1"/>
</dbReference>
<dbReference type="Pfam" id="PF01512">
    <property type="entry name" value="Complex1_51K"/>
    <property type="match status" value="1"/>
</dbReference>
<keyword evidence="12 15" id="KW-0411">Iron-sulfur</keyword>
<dbReference type="InterPro" id="IPR037225">
    <property type="entry name" value="Nuo51_FMN-bd_sf"/>
</dbReference>
<evidence type="ECO:0000256" key="15">
    <source>
        <dbReference type="RuleBase" id="RU364066"/>
    </source>
</evidence>
<dbReference type="GO" id="GO:0051287">
    <property type="term" value="F:NAD binding"/>
    <property type="evidence" value="ECO:0007669"/>
    <property type="project" value="UniProtKB-UniRule"/>
</dbReference>
<dbReference type="FunFam" id="3.40.50.11540:FF:000001">
    <property type="entry name" value="NADH dehydrogenase [ubiquinone] flavoprotein 1, mitochondrial"/>
    <property type="match status" value="1"/>
</dbReference>
<evidence type="ECO:0000313" key="17">
    <source>
        <dbReference type="EMBL" id="BDG59453.1"/>
    </source>
</evidence>
<proteinExistence type="inferred from homology"/>
<dbReference type="SMART" id="SM00928">
    <property type="entry name" value="NADH_4Fe-4S"/>
    <property type="match status" value="1"/>
</dbReference>
<name>A0AA35CJD7_9FIRM</name>
<evidence type="ECO:0000256" key="14">
    <source>
        <dbReference type="ARBA" id="ARBA00047712"/>
    </source>
</evidence>
<dbReference type="NCBIfam" id="NF010120">
    <property type="entry name" value="PRK13596.1"/>
    <property type="match status" value="1"/>
</dbReference>
<dbReference type="GO" id="GO:0010181">
    <property type="term" value="F:FMN binding"/>
    <property type="evidence" value="ECO:0007669"/>
    <property type="project" value="InterPro"/>
</dbReference>
<dbReference type="Proteomes" id="UP001163687">
    <property type="component" value="Chromosome"/>
</dbReference>
<evidence type="ECO:0000256" key="3">
    <source>
        <dbReference type="ARBA" id="ARBA00007523"/>
    </source>
</evidence>
<evidence type="ECO:0000256" key="9">
    <source>
        <dbReference type="ARBA" id="ARBA00022723"/>
    </source>
</evidence>
<dbReference type="PANTHER" id="PTHR43578:SF3">
    <property type="entry name" value="NADH-QUINONE OXIDOREDUCTASE SUBUNIT F"/>
    <property type="match status" value="1"/>
</dbReference>
<dbReference type="Gene3D" id="6.10.250.1450">
    <property type="match status" value="1"/>
</dbReference>
<evidence type="ECO:0000256" key="11">
    <source>
        <dbReference type="ARBA" id="ARBA00023004"/>
    </source>
</evidence>
<dbReference type="SUPFAM" id="SSF142019">
    <property type="entry name" value="Nqo1 FMN-binding domain-like"/>
    <property type="match status" value="1"/>
</dbReference>
<dbReference type="PROSITE" id="PS00645">
    <property type="entry name" value="COMPLEX1_51K_2"/>
    <property type="match status" value="1"/>
</dbReference>
<keyword evidence="6 15" id="KW-0285">Flavoprotein</keyword>
<evidence type="ECO:0000256" key="10">
    <source>
        <dbReference type="ARBA" id="ARBA00022967"/>
    </source>
</evidence>
<dbReference type="Pfam" id="PF10531">
    <property type="entry name" value="SLBB"/>
    <property type="match status" value="1"/>
</dbReference>
<feature type="domain" description="NADH-ubiquinone oxidoreductase 51kDa subunit iron-sulphur binding" evidence="16">
    <location>
        <begin position="326"/>
        <end position="371"/>
    </location>
</feature>
<keyword evidence="13 15" id="KW-0520">NAD</keyword>
<dbReference type="Pfam" id="PF10589">
    <property type="entry name" value="NADH_4Fe-4S"/>
    <property type="match status" value="1"/>
</dbReference>
<comment type="catalytic activity">
    <reaction evidence="14 15">
        <text>a quinone + NADH + 5 H(+)(in) = a quinol + NAD(+) + 4 H(+)(out)</text>
        <dbReference type="Rhea" id="RHEA:57888"/>
        <dbReference type="ChEBI" id="CHEBI:15378"/>
        <dbReference type="ChEBI" id="CHEBI:24646"/>
        <dbReference type="ChEBI" id="CHEBI:57540"/>
        <dbReference type="ChEBI" id="CHEBI:57945"/>
        <dbReference type="ChEBI" id="CHEBI:132124"/>
    </reaction>
</comment>
<dbReference type="Gene3D" id="3.40.50.11540">
    <property type="entry name" value="NADH-ubiquinone oxidoreductase 51kDa subunit"/>
    <property type="match status" value="1"/>
</dbReference>
<evidence type="ECO:0000256" key="8">
    <source>
        <dbReference type="ARBA" id="ARBA00022719"/>
    </source>
</evidence>
<evidence type="ECO:0000256" key="5">
    <source>
        <dbReference type="ARBA" id="ARBA00022485"/>
    </source>
</evidence>
<dbReference type="FunFam" id="3.10.20.600:FF:000003">
    <property type="entry name" value="NADH-quinone oxidoreductase subunit F"/>
    <property type="match status" value="1"/>
</dbReference>
<evidence type="ECO:0000256" key="2">
    <source>
        <dbReference type="ARBA" id="ARBA00001966"/>
    </source>
</evidence>
<dbReference type="SUPFAM" id="SSF140490">
    <property type="entry name" value="Nqo1C-terminal domain-like"/>
    <property type="match status" value="1"/>
</dbReference>
<keyword evidence="8 15" id="KW-0874">Quinone</keyword>
<evidence type="ECO:0000256" key="13">
    <source>
        <dbReference type="ARBA" id="ARBA00023027"/>
    </source>
</evidence>
<evidence type="ECO:0000256" key="6">
    <source>
        <dbReference type="ARBA" id="ARBA00022630"/>
    </source>
</evidence>
<protein>
    <recommendedName>
        <fullName evidence="4 15">NADH-quinone oxidoreductase subunit F</fullName>
        <ecNumber evidence="15">7.1.1.-</ecNumber>
    </recommendedName>
</protein>
<comment type="cofactor">
    <cofactor evidence="1 15">
        <name>FMN</name>
        <dbReference type="ChEBI" id="CHEBI:58210"/>
    </cofactor>
</comment>
<dbReference type="InterPro" id="IPR011537">
    <property type="entry name" value="NADH-UbQ_OxRdtase_suF"/>
</dbReference>
<comment type="function">
    <text evidence="15">NDH-1 shuttles electrons from NADH, via FMN and iron-sulfur (Fe-S) centers, to quinones in the respiratory chain.</text>
</comment>
<dbReference type="PANTHER" id="PTHR43578">
    <property type="entry name" value="NADH-QUINONE OXIDOREDUCTASE SUBUNIT F"/>
    <property type="match status" value="1"/>
</dbReference>
<keyword evidence="7 15" id="KW-0288">FMN</keyword>
<dbReference type="GO" id="GO:0048038">
    <property type="term" value="F:quinone binding"/>
    <property type="evidence" value="ECO:0007669"/>
    <property type="project" value="UniProtKB-KW"/>
</dbReference>
<comment type="similarity">
    <text evidence="3 15">Belongs to the complex I 51 kDa subunit family.</text>
</comment>
<evidence type="ECO:0000259" key="16">
    <source>
        <dbReference type="SMART" id="SM00928"/>
    </source>
</evidence>
<dbReference type="EC" id="7.1.1.-" evidence="15"/>
<evidence type="ECO:0000256" key="1">
    <source>
        <dbReference type="ARBA" id="ARBA00001917"/>
    </source>
</evidence>
<evidence type="ECO:0000256" key="12">
    <source>
        <dbReference type="ARBA" id="ARBA00023014"/>
    </source>
</evidence>
<evidence type="ECO:0000313" key="18">
    <source>
        <dbReference type="Proteomes" id="UP001163687"/>
    </source>
</evidence>
<dbReference type="SUPFAM" id="SSF142984">
    <property type="entry name" value="Nqo1 middle domain-like"/>
    <property type="match status" value="1"/>
</dbReference>
<keyword evidence="10" id="KW-1278">Translocase</keyword>
<dbReference type="FunFam" id="1.20.1440.230:FF:000001">
    <property type="entry name" value="Mitochondrial NADH dehydrogenase flavoprotein 1"/>
    <property type="match status" value="1"/>
</dbReference>
<dbReference type="InterPro" id="IPR011538">
    <property type="entry name" value="Nuo51_FMN-bd"/>
</dbReference>